<evidence type="ECO:0000313" key="1">
    <source>
        <dbReference type="EMBL" id="QIB32671.1"/>
    </source>
</evidence>
<name>A0A6P1YJ34_9HYPH</name>
<dbReference type="AlphaFoldDB" id="A0A6P1YJ34"/>
<dbReference type="KEGG" id="apra:G3A50_02360"/>
<dbReference type="EMBL" id="CP048630">
    <property type="protein sequence ID" value="QIB32671.1"/>
    <property type="molecule type" value="Genomic_DNA"/>
</dbReference>
<dbReference type="Proteomes" id="UP000464751">
    <property type="component" value="Chromosome"/>
</dbReference>
<proteinExistence type="predicted"/>
<reference evidence="1 2" key="1">
    <citation type="submission" date="2020-02" db="EMBL/GenBank/DDBJ databases">
        <authorList>
            <person name="Li G."/>
        </authorList>
    </citation>
    <scope>NUCLEOTIDE SEQUENCE [LARGE SCALE GENOMIC DNA]</scope>
    <source>
        <strain evidence="1 2">DSM 102029</strain>
    </source>
</reference>
<accession>A0A6P1YJ34</accession>
<keyword evidence="2" id="KW-1185">Reference proteome</keyword>
<organism evidence="1 2">
    <name type="scientific">Ancylobacter pratisalsi</name>
    <dbReference type="NCBI Taxonomy" id="1745854"/>
    <lineage>
        <taxon>Bacteria</taxon>
        <taxon>Pseudomonadati</taxon>
        <taxon>Pseudomonadota</taxon>
        <taxon>Alphaproteobacteria</taxon>
        <taxon>Hyphomicrobiales</taxon>
        <taxon>Xanthobacteraceae</taxon>
        <taxon>Ancylobacter</taxon>
    </lineage>
</organism>
<protein>
    <submittedName>
        <fullName evidence="1">Uncharacterized protein</fullName>
    </submittedName>
</protein>
<dbReference type="RefSeq" id="WP_163073745.1">
    <property type="nucleotide sequence ID" value="NZ_CP048630.1"/>
</dbReference>
<evidence type="ECO:0000313" key="2">
    <source>
        <dbReference type="Proteomes" id="UP000464751"/>
    </source>
</evidence>
<sequence>MLKLRATTALAAEIARIDRQRFNEAVASGLYTCAPETVAGRARSFGLVDLVVLFIYGRLLDEGITPRHAGAAACRLLTYFQEMPLVGEEWMKLDHIVYVVFEGQPLTSAWRQSGALDRGAVLLGGREVLSERKWNLKLIRERISARLREEDEERVIGPIGIED</sequence>
<gene>
    <name evidence="1" type="ORF">G3A50_02360</name>
</gene>